<feature type="domain" description="DUF1980" evidence="2">
    <location>
        <begin position="120"/>
        <end position="241"/>
    </location>
</feature>
<gene>
    <name evidence="3" type="ORF">AOLFYP35_01573</name>
</gene>
<feature type="transmembrane region" description="Helical" evidence="1">
    <location>
        <begin position="65"/>
        <end position="84"/>
    </location>
</feature>
<keyword evidence="1" id="KW-0472">Membrane</keyword>
<dbReference type="PANTHER" id="PTHR40047">
    <property type="entry name" value="UPF0703 PROTEIN YCGQ"/>
    <property type="match status" value="1"/>
</dbReference>
<name>A0A6N2U2P9_9ACTO</name>
<reference evidence="3" key="1">
    <citation type="submission" date="2019-11" db="EMBL/GenBank/DDBJ databases">
        <authorList>
            <person name="Feng L."/>
        </authorList>
    </citation>
    <scope>NUCLEOTIDE SEQUENCE</scope>
    <source>
        <strain evidence="3">AodontolyticusLFYP35</strain>
    </source>
</reference>
<dbReference type="InterPro" id="IPR015402">
    <property type="entry name" value="DUF1980"/>
</dbReference>
<protein>
    <recommendedName>
        <fullName evidence="2">DUF1980 domain-containing protein</fullName>
    </recommendedName>
</protein>
<dbReference type="Pfam" id="PF21537">
    <property type="entry name" value="DUF1980_C"/>
    <property type="match status" value="1"/>
</dbReference>
<dbReference type="NCBIfam" id="TIGR03943">
    <property type="entry name" value="TIGR03943 family putative permease subunit"/>
    <property type="match status" value="1"/>
</dbReference>
<proteinExistence type="predicted"/>
<organism evidence="3">
    <name type="scientific">Schaalia odontolytica</name>
    <dbReference type="NCBI Taxonomy" id="1660"/>
    <lineage>
        <taxon>Bacteria</taxon>
        <taxon>Bacillati</taxon>
        <taxon>Actinomycetota</taxon>
        <taxon>Actinomycetes</taxon>
        <taxon>Actinomycetales</taxon>
        <taxon>Actinomycetaceae</taxon>
        <taxon>Schaalia</taxon>
    </lineage>
</organism>
<evidence type="ECO:0000256" key="1">
    <source>
        <dbReference type="SAM" id="Phobius"/>
    </source>
</evidence>
<dbReference type="InterPro" id="IPR052955">
    <property type="entry name" value="UPF0703_membrane_permease"/>
</dbReference>
<evidence type="ECO:0000313" key="3">
    <source>
        <dbReference type="EMBL" id="VYT10943.1"/>
    </source>
</evidence>
<sequence length="243" mass="27000">MRTRALIFVLAAVSLGFLFLSRRWVYFFPPRFLPLIVFLCVVFTVWAVVDLFARRQEKHTHRTRANAVYLLIPVIAWSLPFSLAPSSFLGSTSSASAISPTPMPSSSDVSSAARFHADRVIDTNNYYDSVIDMVTHPDQWDGKTIEVSGFVLPKDKASSEAGMPPFGPDDSFGLSRMTMWCCAADAYALGFAVNNTTSFAPQADQWVRIQGTLEVRNSKALYLKATSITPINPPDTPFVYEKK</sequence>
<dbReference type="EMBL" id="CACRSM010000003">
    <property type="protein sequence ID" value="VYT10943.1"/>
    <property type="molecule type" value="Genomic_DNA"/>
</dbReference>
<dbReference type="InterPro" id="IPR048447">
    <property type="entry name" value="DUF1980_C"/>
</dbReference>
<dbReference type="AlphaFoldDB" id="A0A6N2U2P9"/>
<evidence type="ECO:0000259" key="2">
    <source>
        <dbReference type="Pfam" id="PF21537"/>
    </source>
</evidence>
<accession>A0A6N2U2P9</accession>
<keyword evidence="1" id="KW-1133">Transmembrane helix</keyword>
<keyword evidence="1" id="KW-0812">Transmembrane</keyword>
<dbReference type="PANTHER" id="PTHR40047:SF1">
    <property type="entry name" value="UPF0703 PROTEIN YCGQ"/>
    <property type="match status" value="1"/>
</dbReference>
<feature type="transmembrane region" description="Helical" evidence="1">
    <location>
        <begin position="33"/>
        <end position="53"/>
    </location>
</feature>